<evidence type="ECO:0000256" key="6">
    <source>
        <dbReference type="SAM" id="MobiDB-lite"/>
    </source>
</evidence>
<dbReference type="InterPro" id="IPR039262">
    <property type="entry name" value="DTWD2/TAPT"/>
</dbReference>
<evidence type="ECO:0000256" key="2">
    <source>
        <dbReference type="ARBA" id="ARBA00022679"/>
    </source>
</evidence>
<keyword evidence="9" id="KW-1185">Reference proteome</keyword>
<keyword evidence="3" id="KW-0949">S-adenosyl-L-methionine</keyword>
<comment type="catalytic activity">
    <reaction evidence="5">
        <text>a uridine in tRNA + S-adenosyl-L-methionine = a 3-[(3S)-3-amino-3-carboxypropyl]uridine in tRNA + S-methyl-5'-thioadenosine + H(+)</text>
        <dbReference type="Rhea" id="RHEA:62432"/>
        <dbReference type="Rhea" id="RHEA-COMP:13339"/>
        <dbReference type="Rhea" id="RHEA-COMP:16092"/>
        <dbReference type="ChEBI" id="CHEBI:15378"/>
        <dbReference type="ChEBI" id="CHEBI:17509"/>
        <dbReference type="ChEBI" id="CHEBI:59789"/>
        <dbReference type="ChEBI" id="CHEBI:65315"/>
        <dbReference type="ChEBI" id="CHEBI:82930"/>
        <dbReference type="EC" id="2.5.1.25"/>
    </reaction>
</comment>
<evidence type="ECO:0000313" key="9">
    <source>
        <dbReference type="Proteomes" id="UP000554482"/>
    </source>
</evidence>
<keyword evidence="4" id="KW-0819">tRNA processing</keyword>
<feature type="domain" description="DTW" evidence="7">
    <location>
        <begin position="152"/>
        <end position="225"/>
    </location>
</feature>
<organism evidence="8 9">
    <name type="scientific">Thalictrum thalictroides</name>
    <name type="common">Rue-anemone</name>
    <name type="synonym">Anemone thalictroides</name>
    <dbReference type="NCBI Taxonomy" id="46969"/>
    <lineage>
        <taxon>Eukaryota</taxon>
        <taxon>Viridiplantae</taxon>
        <taxon>Streptophyta</taxon>
        <taxon>Embryophyta</taxon>
        <taxon>Tracheophyta</taxon>
        <taxon>Spermatophyta</taxon>
        <taxon>Magnoliopsida</taxon>
        <taxon>Ranunculales</taxon>
        <taxon>Ranunculaceae</taxon>
        <taxon>Thalictroideae</taxon>
        <taxon>Thalictrum</taxon>
    </lineage>
</organism>
<evidence type="ECO:0000313" key="8">
    <source>
        <dbReference type="EMBL" id="KAF5201960.1"/>
    </source>
</evidence>
<comment type="caution">
    <text evidence="8">The sequence shown here is derived from an EMBL/GenBank/DDBJ whole genome shotgun (WGS) entry which is preliminary data.</text>
</comment>
<dbReference type="GO" id="GO:0008033">
    <property type="term" value="P:tRNA processing"/>
    <property type="evidence" value="ECO:0007669"/>
    <property type="project" value="UniProtKB-KW"/>
</dbReference>
<accession>A0A7J6WZQ5</accession>
<keyword evidence="2" id="KW-0808">Transferase</keyword>
<evidence type="ECO:0000259" key="7">
    <source>
        <dbReference type="Pfam" id="PF03942"/>
    </source>
</evidence>
<evidence type="ECO:0000256" key="3">
    <source>
        <dbReference type="ARBA" id="ARBA00022691"/>
    </source>
</evidence>
<gene>
    <name evidence="8" type="ORF">FRX31_008453</name>
</gene>
<name>A0A7J6WZQ5_THATH</name>
<proteinExistence type="predicted"/>
<reference evidence="8 9" key="1">
    <citation type="submission" date="2020-06" db="EMBL/GenBank/DDBJ databases">
        <title>Transcriptomic and genomic resources for Thalictrum thalictroides and T. hernandezii: Facilitating candidate gene discovery in an emerging model plant lineage.</title>
        <authorList>
            <person name="Arias T."/>
            <person name="Riano-Pachon D.M."/>
            <person name="Di Stilio V.S."/>
        </authorList>
    </citation>
    <scope>NUCLEOTIDE SEQUENCE [LARGE SCALE GENOMIC DNA]</scope>
    <source>
        <strain evidence="9">cv. WT478/WT964</strain>
        <tissue evidence="8">Leaves</tissue>
    </source>
</reference>
<dbReference type="PANTHER" id="PTHR21392:SF4">
    <property type="entry name" value="TRNA-URIDINE AMINOCARBOXYPROPYLTRANSFERASE"/>
    <property type="match status" value="1"/>
</dbReference>
<feature type="region of interest" description="Disordered" evidence="6">
    <location>
        <begin position="1"/>
        <end position="53"/>
    </location>
</feature>
<sequence length="250" mass="28449">MLSSTTRTFVTKCPSPPSSSSSFRNQTKMDLRTNFRGRPSRSSSSSSPSREDCIVDTKLDTTVSLQEWQGWGTTSQVPAMVIEIIDDLKALENDMNSQMNFGGIGGKLKGNFKIQEDKKHRATYQALNDSEKKLQFFSARQIACRLLGSKGYLCQKCWLALEDCMCSKIVPSSLWHGMRFWLYMHPKDFLRQNNTGKLLWQTFGVQAATLCIYGISEHEEIMWNAFERAGLANFNTQIWILTDLWSLLEG</sequence>
<dbReference type="OrthoDB" id="408541at2759"/>
<dbReference type="Pfam" id="PF03942">
    <property type="entry name" value="DTW"/>
    <property type="match status" value="1"/>
</dbReference>
<dbReference type="Proteomes" id="UP000554482">
    <property type="component" value="Unassembled WGS sequence"/>
</dbReference>
<protein>
    <recommendedName>
        <fullName evidence="1">tRNA-uridine aminocarboxypropyltransferase</fullName>
        <ecNumber evidence="1">2.5.1.25</ecNumber>
    </recommendedName>
</protein>
<dbReference type="GO" id="GO:0016432">
    <property type="term" value="F:tRNA-uridine aminocarboxypropyltransferase activity"/>
    <property type="evidence" value="ECO:0007669"/>
    <property type="project" value="UniProtKB-EC"/>
</dbReference>
<evidence type="ECO:0000256" key="4">
    <source>
        <dbReference type="ARBA" id="ARBA00022694"/>
    </source>
</evidence>
<dbReference type="EC" id="2.5.1.25" evidence="1"/>
<dbReference type="PANTHER" id="PTHR21392">
    <property type="entry name" value="TRNA-URIDINE AMINOCARBOXYPROPYLTRANSFERASE 2"/>
    <property type="match status" value="1"/>
</dbReference>
<evidence type="ECO:0000256" key="5">
    <source>
        <dbReference type="ARBA" id="ARBA00048718"/>
    </source>
</evidence>
<dbReference type="EMBL" id="JABWDY010008758">
    <property type="protein sequence ID" value="KAF5201960.1"/>
    <property type="molecule type" value="Genomic_DNA"/>
</dbReference>
<dbReference type="AlphaFoldDB" id="A0A7J6WZQ5"/>
<evidence type="ECO:0000256" key="1">
    <source>
        <dbReference type="ARBA" id="ARBA00012386"/>
    </source>
</evidence>
<dbReference type="InterPro" id="IPR005636">
    <property type="entry name" value="DTW"/>
</dbReference>